<feature type="compositionally biased region" description="Basic and acidic residues" evidence="2">
    <location>
        <begin position="62"/>
        <end position="77"/>
    </location>
</feature>
<feature type="compositionally biased region" description="Basic and acidic residues" evidence="2">
    <location>
        <begin position="628"/>
        <end position="637"/>
    </location>
</feature>
<feature type="compositionally biased region" description="Polar residues" evidence="2">
    <location>
        <begin position="588"/>
        <end position="604"/>
    </location>
</feature>
<evidence type="ECO:0000256" key="1">
    <source>
        <dbReference type="SAM" id="Coils"/>
    </source>
</evidence>
<evidence type="ECO:0000313" key="3">
    <source>
        <dbReference type="EMBL" id="PLW35659.1"/>
    </source>
</evidence>
<feature type="region of interest" description="Disordered" evidence="2">
    <location>
        <begin position="588"/>
        <end position="639"/>
    </location>
</feature>
<feature type="region of interest" description="Disordered" evidence="2">
    <location>
        <begin position="930"/>
        <end position="953"/>
    </location>
</feature>
<feature type="region of interest" description="Disordered" evidence="2">
    <location>
        <begin position="146"/>
        <end position="172"/>
    </location>
</feature>
<evidence type="ECO:0000256" key="2">
    <source>
        <dbReference type="SAM" id="MobiDB-lite"/>
    </source>
</evidence>
<dbReference type="AlphaFoldDB" id="A0A2N5UD40"/>
<feature type="region of interest" description="Disordered" evidence="2">
    <location>
        <begin position="186"/>
        <end position="250"/>
    </location>
</feature>
<protein>
    <submittedName>
        <fullName evidence="3">Uncharacterized protein</fullName>
    </submittedName>
</protein>
<reference evidence="3 4" key="1">
    <citation type="submission" date="2017-11" db="EMBL/GenBank/DDBJ databases">
        <title>De novo assembly and phasing of dikaryotic genomes from two isolates of Puccinia coronata f. sp. avenae, the causal agent of oat crown rust.</title>
        <authorList>
            <person name="Miller M.E."/>
            <person name="Zhang Y."/>
            <person name="Omidvar V."/>
            <person name="Sperschneider J."/>
            <person name="Schwessinger B."/>
            <person name="Raley C."/>
            <person name="Palmer J.M."/>
            <person name="Garnica D."/>
            <person name="Upadhyaya N."/>
            <person name="Rathjen J."/>
            <person name="Taylor J.M."/>
            <person name="Park R.F."/>
            <person name="Dodds P.N."/>
            <person name="Hirsch C.D."/>
            <person name="Kianian S.F."/>
            <person name="Figueroa M."/>
        </authorList>
    </citation>
    <scope>NUCLEOTIDE SEQUENCE [LARGE SCALE GENOMIC DNA]</scope>
    <source>
        <strain evidence="3">12SD80</strain>
    </source>
</reference>
<proteinExistence type="predicted"/>
<feature type="compositionally biased region" description="Acidic residues" evidence="2">
    <location>
        <begin position="931"/>
        <end position="942"/>
    </location>
</feature>
<comment type="caution">
    <text evidence="3">The sequence shown here is derived from an EMBL/GenBank/DDBJ whole genome shotgun (WGS) entry which is preliminary data.</text>
</comment>
<dbReference type="Proteomes" id="UP000235392">
    <property type="component" value="Unassembled WGS sequence"/>
</dbReference>
<feature type="compositionally biased region" description="Acidic residues" evidence="2">
    <location>
        <begin position="1"/>
        <end position="13"/>
    </location>
</feature>
<sequence length="953" mass="103760">MEIDSSDDDDDDFFNNPELHKQLDQVEIQFKSTQSQQQQQQREEVEEEKEEETRRPTKKQKTSKEPIEQTRRALQESEQCKLRLNGQVAIIKTQLETTKTTHSQELSQLEKLKQHYKTRAEHAEQQLARLEHAQSLKDTFTALEQTAHRTTPARHKPITTRNVLGKNNPASTSKLTHLQHSFVPPTQELRSQQPRPTFNQQDQSTQKLPHQHAHPEPRPSIPLKQDRFSPVPATQSPPSTSPCPAAAAAAAPTDNPQQLIHSVIIRLFHSFVVSLRAEGTSAPAEPDSSGDRRPARAPVAPSLQTILDAALQLPCADPALKPAFDELVLELFTCLASAFGDDARPSDHHHFVPSSSSSSSGDDALVMRFVARLGACFVQISALLSRTHLIEAQTEAVHVLTILVQASPLFTSSLLHHPDFEAYREPAPVRPPPDILAVLLAHFNHLHRASSASAPTPTPSPPSSSPSSSTAAAAPHSPPNGLPEHPSLTPLLLTRLHFALLDLLDALIWDPPEACYPTWAKFLKAHSQPFFQFLLVLPRRYPHAAGVAEKEDDVMLTQKSVDVLLSLASKVGFSQIILDAKVVECSPVSCQTTPPTSNPSGRPSQPQPAKPLPTKDVANGRSTVTPRETAEPSRSEVVEEGSMTVVDRLMKMMMVAATHQEVYRAGSGSTGTGAVGDGDRHGLKVKMLSLLHMLAAPHHHGGQQPSADADAEWAGWQALPVAGSFVFSALIKTIFNDVYRLWNADGAVGHRVRVPLYVERIALAVEAVHKMVFPQQPSAGSNGPRPLNLIHRLKQETGPFGAVLGALSALFVPSSPATTTTTVAEGGSAAAAGTTTKATTTMVIGTHSTVYHEFVVCFSKLAWLDYVTPTASSSYPFPWIPAQKHFASLFLCDLPKHLFWKLDLVADLAYDVLASVASPDELDEWKRCALDDDSDEEEEEEAAAAGGGAGERG</sequence>
<organism evidence="3 4">
    <name type="scientific">Puccinia coronata f. sp. avenae</name>
    <dbReference type="NCBI Taxonomy" id="200324"/>
    <lineage>
        <taxon>Eukaryota</taxon>
        <taxon>Fungi</taxon>
        <taxon>Dikarya</taxon>
        <taxon>Basidiomycota</taxon>
        <taxon>Pucciniomycotina</taxon>
        <taxon>Pucciniomycetes</taxon>
        <taxon>Pucciniales</taxon>
        <taxon>Pucciniaceae</taxon>
        <taxon>Puccinia</taxon>
    </lineage>
</organism>
<evidence type="ECO:0000313" key="4">
    <source>
        <dbReference type="Proteomes" id="UP000235392"/>
    </source>
</evidence>
<accession>A0A2N5UD40</accession>
<gene>
    <name evidence="3" type="ORF">PCASD_10199</name>
</gene>
<dbReference type="EMBL" id="PGCI01000174">
    <property type="protein sequence ID" value="PLW35659.1"/>
    <property type="molecule type" value="Genomic_DNA"/>
</dbReference>
<feature type="compositionally biased region" description="Low complexity" evidence="2">
    <location>
        <begin position="230"/>
        <end position="250"/>
    </location>
</feature>
<keyword evidence="1" id="KW-0175">Coiled coil</keyword>
<feature type="compositionally biased region" description="Low complexity" evidence="2">
    <location>
        <begin position="465"/>
        <end position="475"/>
    </location>
</feature>
<feature type="region of interest" description="Disordered" evidence="2">
    <location>
        <begin position="1"/>
        <end position="77"/>
    </location>
</feature>
<feature type="coiled-coil region" evidence="1">
    <location>
        <begin position="92"/>
        <end position="133"/>
    </location>
</feature>
<name>A0A2N5UD40_9BASI</name>
<feature type="region of interest" description="Disordered" evidence="2">
    <location>
        <begin position="450"/>
        <end position="485"/>
    </location>
</feature>
<feature type="compositionally biased region" description="Polar residues" evidence="2">
    <location>
        <begin position="188"/>
        <end position="208"/>
    </location>
</feature>